<gene>
    <name evidence="2" type="ORF">KC19_2G018000</name>
</gene>
<dbReference type="SUPFAM" id="SSF53474">
    <property type="entry name" value="alpha/beta-Hydrolases"/>
    <property type="match status" value="1"/>
</dbReference>
<dbReference type="Pfam" id="PF12146">
    <property type="entry name" value="Hydrolase_4"/>
    <property type="match status" value="1"/>
</dbReference>
<organism evidence="2 3">
    <name type="scientific">Ceratodon purpureus</name>
    <name type="common">Fire moss</name>
    <name type="synonym">Dicranum purpureum</name>
    <dbReference type="NCBI Taxonomy" id="3225"/>
    <lineage>
        <taxon>Eukaryota</taxon>
        <taxon>Viridiplantae</taxon>
        <taxon>Streptophyta</taxon>
        <taxon>Embryophyta</taxon>
        <taxon>Bryophyta</taxon>
        <taxon>Bryophytina</taxon>
        <taxon>Bryopsida</taxon>
        <taxon>Dicranidae</taxon>
        <taxon>Pseudoditrichales</taxon>
        <taxon>Ditrichaceae</taxon>
        <taxon>Ceratodon</taxon>
    </lineage>
</organism>
<dbReference type="InterPro" id="IPR051044">
    <property type="entry name" value="MAG_DAG_Lipase"/>
</dbReference>
<name>A0A8T0IRS2_CERPU</name>
<dbReference type="PANTHER" id="PTHR11614">
    <property type="entry name" value="PHOSPHOLIPASE-RELATED"/>
    <property type="match status" value="1"/>
</dbReference>
<proteinExistence type="predicted"/>
<protein>
    <recommendedName>
        <fullName evidence="1">Serine aminopeptidase S33 domain-containing protein</fullName>
    </recommendedName>
</protein>
<accession>A0A8T0IRS2</accession>
<dbReference type="Gene3D" id="3.40.50.1820">
    <property type="entry name" value="alpha/beta hydrolase"/>
    <property type="match status" value="1"/>
</dbReference>
<dbReference type="EMBL" id="CM026422">
    <property type="protein sequence ID" value="KAG0585516.1"/>
    <property type="molecule type" value="Genomic_DNA"/>
</dbReference>
<dbReference type="InterPro" id="IPR000073">
    <property type="entry name" value="AB_hydrolase_1"/>
</dbReference>
<dbReference type="OrthoDB" id="2498029at2759"/>
<dbReference type="Proteomes" id="UP000822688">
    <property type="component" value="Chromosome 2"/>
</dbReference>
<evidence type="ECO:0000259" key="1">
    <source>
        <dbReference type="Pfam" id="PF12146"/>
    </source>
</evidence>
<dbReference type="InterPro" id="IPR029058">
    <property type="entry name" value="AB_hydrolase_fold"/>
</dbReference>
<feature type="domain" description="Serine aminopeptidase S33" evidence="1">
    <location>
        <begin position="58"/>
        <end position="295"/>
    </location>
</feature>
<keyword evidence="3" id="KW-1185">Reference proteome</keyword>
<comment type="caution">
    <text evidence="2">The sequence shown here is derived from an EMBL/GenBank/DDBJ whole genome shotgun (WGS) entry which is preliminary data.</text>
</comment>
<dbReference type="FunFam" id="3.40.50.1820:FF:000132">
    <property type="entry name" value="caffeoylshikimate esterase"/>
    <property type="match status" value="1"/>
</dbReference>
<sequence length="320" mass="35470">MRGEQHPVCDATATSVFGEYEPAAFYAKHGVECVEDTLVNSRGLKQWWRSWTPVEGGVRGVVCVCHGYGADAGWLVQLTCIHFAKQGFAVYAIDHQGHGKSEGLKGHIPDLNAVVGDCIAFFHPKRESHKGLPFFLYGESLGGAIAILIHLQQPELWQGIILNGAMCGIGKFKPPWPAEHLLSLVAGFIPTWPIVPTKDIPLVSFKVPWKRDLARINPNRYTGRPRLATAQEFLRVVKEIESRASEVTAPLLICHGDKDIVCDPDGSKMLHQNATSKDKTLHLYPDMWHQLVGEPAEGVEQVFGDMFSWLEAHLPTQPQT</sequence>
<evidence type="ECO:0000313" key="2">
    <source>
        <dbReference type="EMBL" id="KAG0585516.1"/>
    </source>
</evidence>
<dbReference type="InterPro" id="IPR022742">
    <property type="entry name" value="Hydrolase_4"/>
</dbReference>
<dbReference type="PRINTS" id="PR00111">
    <property type="entry name" value="ABHYDROLASE"/>
</dbReference>
<reference evidence="2" key="1">
    <citation type="submission" date="2020-06" db="EMBL/GenBank/DDBJ databases">
        <title>WGS assembly of Ceratodon purpureus strain R40.</title>
        <authorList>
            <person name="Carey S.B."/>
            <person name="Jenkins J."/>
            <person name="Shu S."/>
            <person name="Lovell J.T."/>
            <person name="Sreedasyam A."/>
            <person name="Maumus F."/>
            <person name="Tiley G.P."/>
            <person name="Fernandez-Pozo N."/>
            <person name="Barry K."/>
            <person name="Chen C."/>
            <person name="Wang M."/>
            <person name="Lipzen A."/>
            <person name="Daum C."/>
            <person name="Saski C.A."/>
            <person name="Payton A.C."/>
            <person name="Mcbreen J.C."/>
            <person name="Conrad R.E."/>
            <person name="Kollar L.M."/>
            <person name="Olsson S."/>
            <person name="Huttunen S."/>
            <person name="Landis J.B."/>
            <person name="Wickett N.J."/>
            <person name="Johnson M.G."/>
            <person name="Rensing S.A."/>
            <person name="Grimwood J."/>
            <person name="Schmutz J."/>
            <person name="Mcdaniel S.F."/>
        </authorList>
    </citation>
    <scope>NUCLEOTIDE SEQUENCE</scope>
    <source>
        <strain evidence="2">R40</strain>
    </source>
</reference>
<evidence type="ECO:0000313" key="3">
    <source>
        <dbReference type="Proteomes" id="UP000822688"/>
    </source>
</evidence>
<dbReference type="AlphaFoldDB" id="A0A8T0IRS2"/>